<organism evidence="6">
    <name type="scientific">freshwater metagenome</name>
    <dbReference type="NCBI Taxonomy" id="449393"/>
    <lineage>
        <taxon>unclassified sequences</taxon>
        <taxon>metagenomes</taxon>
        <taxon>ecological metagenomes</taxon>
    </lineage>
</organism>
<dbReference type="InterPro" id="IPR051409">
    <property type="entry name" value="Atypical_kinase_ADCK"/>
</dbReference>
<comment type="similarity">
    <text evidence="1">Belongs to the protein kinase superfamily. ADCK protein kinase family.</text>
</comment>
<dbReference type="InterPro" id="IPR004147">
    <property type="entry name" value="ABC1_dom"/>
</dbReference>
<accession>A0A6J6AEJ5</accession>
<evidence type="ECO:0000256" key="2">
    <source>
        <dbReference type="ARBA" id="ARBA00022679"/>
    </source>
</evidence>
<evidence type="ECO:0000313" key="6">
    <source>
        <dbReference type="EMBL" id="CAB4367253.1"/>
    </source>
</evidence>
<keyword evidence="2" id="KW-0808">Transferase</keyword>
<evidence type="ECO:0000256" key="1">
    <source>
        <dbReference type="ARBA" id="ARBA00009670"/>
    </source>
</evidence>
<dbReference type="InterPro" id="IPR011009">
    <property type="entry name" value="Kinase-like_dom_sf"/>
</dbReference>
<evidence type="ECO:0000313" key="8">
    <source>
        <dbReference type="EMBL" id="CAB4771914.1"/>
    </source>
</evidence>
<dbReference type="GO" id="GO:0006744">
    <property type="term" value="P:ubiquinone biosynthetic process"/>
    <property type="evidence" value="ECO:0007669"/>
    <property type="project" value="TreeGrafter"/>
</dbReference>
<evidence type="ECO:0000259" key="5">
    <source>
        <dbReference type="Pfam" id="PF03109"/>
    </source>
</evidence>
<evidence type="ECO:0000256" key="4">
    <source>
        <dbReference type="ARBA" id="ARBA00022840"/>
    </source>
</evidence>
<dbReference type="InterPro" id="IPR034646">
    <property type="entry name" value="ADCK3_dom"/>
</dbReference>
<dbReference type="PANTHER" id="PTHR43851">
    <property type="match status" value="1"/>
</dbReference>
<gene>
    <name evidence="7" type="ORF">UFOPK2334_00444</name>
    <name evidence="8" type="ORF">UFOPK2870_01358</name>
    <name evidence="6" type="ORF">UFOPK4179_00032</name>
</gene>
<dbReference type="EMBL" id="CAEZZL010000156">
    <property type="protein sequence ID" value="CAB4771914.1"/>
    <property type="molecule type" value="Genomic_DNA"/>
</dbReference>
<keyword evidence="4" id="KW-0067">ATP-binding</keyword>
<reference evidence="6" key="1">
    <citation type="submission" date="2020-05" db="EMBL/GenBank/DDBJ databases">
        <authorList>
            <person name="Chiriac C."/>
            <person name="Salcher M."/>
            <person name="Ghai R."/>
            <person name="Kavagutti S V."/>
        </authorList>
    </citation>
    <scope>NUCLEOTIDE SEQUENCE</scope>
</reference>
<dbReference type="EMBL" id="CAEZXA010000024">
    <property type="protein sequence ID" value="CAB4669557.1"/>
    <property type="molecule type" value="Genomic_DNA"/>
</dbReference>
<evidence type="ECO:0000313" key="7">
    <source>
        <dbReference type="EMBL" id="CAB4669557.1"/>
    </source>
</evidence>
<proteinExistence type="inferred from homology"/>
<sequence length="460" mass="52169">MSSKAIRLRSRWRRNSRLLRLGARVGLGHAGTSARKVFAGAERKEQLSRSRELKSAQQVADELGNMKGALMKVGQMASYLDDGLPEPMRIALSQLQSNAPPMAMELVHIEIERELGRSIKDIFVEFDDEPIASASIGQVHRAIIRLADGTEKAVAVKVQYPGVGEAIDSDLRTADLLGAMLAFGFKSLNPEDMVAEIKDRLREELDYKNEAANQQMFADFYRGHPFIHVPEVLHEHSTKNILITELVTGHTFAEVCEWSQEQRDMAGEAIFRFVFRSLYRFRAFNGDPHPGNYIFHGDGRVTFLDFGLIKHFTQEEMLMFQSMVKAAVIDDDMDEYRRVIEDAGMLQLDAPFTTQECGEYFSHFYEPVRESRVMEWTGAYATSIVRHTFDRTSAIAQYATVPKSFVFIQRINLGLYALLGQLRSSGNYRRISEELWPMTNASASTTMGEAEATWLENRSR</sequence>
<dbReference type="EMBL" id="CAETWZ010000002">
    <property type="protein sequence ID" value="CAB4367253.1"/>
    <property type="molecule type" value="Genomic_DNA"/>
</dbReference>
<dbReference type="Pfam" id="PF03109">
    <property type="entry name" value="ABC1"/>
    <property type="match status" value="1"/>
</dbReference>
<dbReference type="CDD" id="cd13970">
    <property type="entry name" value="ABC1_ADCK3"/>
    <property type="match status" value="1"/>
</dbReference>
<feature type="domain" description="ABC1 atypical kinase-like" evidence="5">
    <location>
        <begin position="94"/>
        <end position="331"/>
    </location>
</feature>
<dbReference type="SUPFAM" id="SSF56112">
    <property type="entry name" value="Protein kinase-like (PK-like)"/>
    <property type="match status" value="1"/>
</dbReference>
<dbReference type="PANTHER" id="PTHR43851:SF3">
    <property type="entry name" value="COENZYME Q8"/>
    <property type="match status" value="1"/>
</dbReference>
<dbReference type="GO" id="GO:0016740">
    <property type="term" value="F:transferase activity"/>
    <property type="evidence" value="ECO:0007669"/>
    <property type="project" value="UniProtKB-KW"/>
</dbReference>
<keyword evidence="3" id="KW-0547">Nucleotide-binding</keyword>
<protein>
    <submittedName>
        <fullName evidence="6">Unannotated protein</fullName>
    </submittedName>
</protein>
<dbReference type="GO" id="GO:0005524">
    <property type="term" value="F:ATP binding"/>
    <property type="evidence" value="ECO:0007669"/>
    <property type="project" value="UniProtKB-KW"/>
</dbReference>
<evidence type="ECO:0000256" key="3">
    <source>
        <dbReference type="ARBA" id="ARBA00022741"/>
    </source>
</evidence>
<dbReference type="AlphaFoldDB" id="A0A6J6AEJ5"/>
<name>A0A6J6AEJ5_9ZZZZ</name>